<evidence type="ECO:0000256" key="8">
    <source>
        <dbReference type="SAM" id="MobiDB-lite"/>
    </source>
</evidence>
<comment type="caution">
    <text evidence="12">The sequence shown here is derived from an EMBL/GenBank/DDBJ whole genome shotgun (WGS) entry which is preliminary data.</text>
</comment>
<feature type="compositionally biased region" description="Basic and acidic residues" evidence="8">
    <location>
        <begin position="466"/>
        <end position="503"/>
    </location>
</feature>
<feature type="compositionally biased region" description="Basic and acidic residues" evidence="8">
    <location>
        <begin position="408"/>
        <end position="437"/>
    </location>
</feature>
<comment type="similarity">
    <text evidence="1 7">Belongs to the peptidase S11 family.</text>
</comment>
<keyword evidence="9" id="KW-0812">Transmembrane</keyword>
<evidence type="ECO:0000313" key="12">
    <source>
        <dbReference type="EMBL" id="MCK9874922.1"/>
    </source>
</evidence>
<dbReference type="RefSeq" id="WP_248823463.1">
    <property type="nucleotide sequence ID" value="NZ_JALKFT010000002.1"/>
</dbReference>
<evidence type="ECO:0000256" key="7">
    <source>
        <dbReference type="RuleBase" id="RU004016"/>
    </source>
</evidence>
<protein>
    <submittedName>
        <fullName evidence="12">Serine hydrolase</fullName>
    </submittedName>
</protein>
<evidence type="ECO:0000256" key="3">
    <source>
        <dbReference type="ARBA" id="ARBA00022801"/>
    </source>
</evidence>
<dbReference type="Pfam" id="PF00768">
    <property type="entry name" value="Peptidase_S11"/>
    <property type="match status" value="1"/>
</dbReference>
<keyword evidence="2 10" id="KW-0732">Signal</keyword>
<dbReference type="PANTHER" id="PTHR21581:SF33">
    <property type="entry name" value="D-ALANYL-D-ALANINE CARBOXYPEPTIDASE DACB"/>
    <property type="match status" value="1"/>
</dbReference>
<keyword evidence="6" id="KW-0961">Cell wall biogenesis/degradation</keyword>
<evidence type="ECO:0000256" key="1">
    <source>
        <dbReference type="ARBA" id="ARBA00007164"/>
    </source>
</evidence>
<keyword evidence="9" id="KW-0472">Membrane</keyword>
<proteinExistence type="inferred from homology"/>
<gene>
    <name evidence="12" type="ORF">MXD59_03840</name>
</gene>
<dbReference type="InterPro" id="IPR001967">
    <property type="entry name" value="Peptidase_S11_N"/>
</dbReference>
<dbReference type="GO" id="GO:0016787">
    <property type="term" value="F:hydrolase activity"/>
    <property type="evidence" value="ECO:0007669"/>
    <property type="project" value="UniProtKB-KW"/>
</dbReference>
<feature type="signal peptide" evidence="10">
    <location>
        <begin position="1"/>
        <end position="37"/>
    </location>
</feature>
<evidence type="ECO:0000256" key="5">
    <source>
        <dbReference type="ARBA" id="ARBA00022984"/>
    </source>
</evidence>
<dbReference type="Proteomes" id="UP001201873">
    <property type="component" value="Unassembled WGS sequence"/>
</dbReference>
<accession>A0ABT0JTN1</accession>
<dbReference type="SUPFAM" id="SSF56601">
    <property type="entry name" value="beta-lactamase/transpeptidase-like"/>
    <property type="match status" value="1"/>
</dbReference>
<dbReference type="InterPro" id="IPR018044">
    <property type="entry name" value="Peptidase_S11"/>
</dbReference>
<dbReference type="PRINTS" id="PR00725">
    <property type="entry name" value="DADACBPTASE1"/>
</dbReference>
<sequence>MRASRTSRTGRGAKRRVPALLAAGALLALTLCTPVSAAPAPAPAAPAVTPLRTGDAAAPPANLTAKDWVVADADSGAILAASHLHDRDMPASTMKILTALTILPSLPPDQVVTVGPDSSQVDGTKVGLVPGVGYSVRDLATAMLISSGNDATVALVDADGGPAAVLARMNTLAGSLGAHDTVAGDPTGLDSPGQLTSVHDLAVLGRAAIHEPSVRPYLTVPRASLPGRGDQRFEIQNHNLLLNRYEGTIGVKNGYTVAAGATFVGAATRAGRTLVVALLRTAPEFDRDARALLDWGFAHGSQITPVGYLPDAATGLAAGAADAGPAGAAARTAPRADSLPAPKVDEHGGILHGIGPTTWIAVCLTVAALLLTIATRRLGRRTRRARAARAAAMRARFAAQDDGGVRPGRVERPPLSRERHPNRPGYRPDHQATDRRLGRTSTGRPIDRSTAPVRRPPVPAPAPAHPHPDPAGRGEAHTDELYYDLPREPPRERTYEEPRRRRS</sequence>
<keyword evidence="9" id="KW-1133">Transmembrane helix</keyword>
<reference evidence="12 13" key="1">
    <citation type="submission" date="2022-04" db="EMBL/GenBank/DDBJ databases">
        <title>Genome diversity in the genus Frankia.</title>
        <authorList>
            <person name="Carlos-Shanley C."/>
            <person name="Hahn D."/>
        </authorList>
    </citation>
    <scope>NUCLEOTIDE SEQUENCE [LARGE SCALE GENOMIC DNA]</scope>
    <source>
        <strain evidence="12 13">Ag45/Mut15</strain>
    </source>
</reference>
<evidence type="ECO:0000256" key="6">
    <source>
        <dbReference type="ARBA" id="ARBA00023316"/>
    </source>
</evidence>
<feature type="region of interest" description="Disordered" evidence="8">
    <location>
        <begin position="398"/>
        <end position="503"/>
    </location>
</feature>
<dbReference type="Gene3D" id="3.40.710.10">
    <property type="entry name" value="DD-peptidase/beta-lactamase superfamily"/>
    <property type="match status" value="1"/>
</dbReference>
<keyword evidence="13" id="KW-1185">Reference proteome</keyword>
<name>A0ABT0JTN1_9ACTN</name>
<feature type="transmembrane region" description="Helical" evidence="9">
    <location>
        <begin position="359"/>
        <end position="379"/>
    </location>
</feature>
<organism evidence="12 13">
    <name type="scientific">Frankia umida</name>
    <dbReference type="NCBI Taxonomy" id="573489"/>
    <lineage>
        <taxon>Bacteria</taxon>
        <taxon>Bacillati</taxon>
        <taxon>Actinomycetota</taxon>
        <taxon>Actinomycetes</taxon>
        <taxon>Frankiales</taxon>
        <taxon>Frankiaceae</taxon>
        <taxon>Frankia</taxon>
    </lineage>
</organism>
<keyword evidence="5" id="KW-0573">Peptidoglycan synthesis</keyword>
<dbReference type="InterPro" id="IPR012338">
    <property type="entry name" value="Beta-lactam/transpept-like"/>
</dbReference>
<dbReference type="PANTHER" id="PTHR21581">
    <property type="entry name" value="D-ALANYL-D-ALANINE CARBOXYPEPTIDASE"/>
    <property type="match status" value="1"/>
</dbReference>
<evidence type="ECO:0000313" key="13">
    <source>
        <dbReference type="Proteomes" id="UP001201873"/>
    </source>
</evidence>
<evidence type="ECO:0000256" key="2">
    <source>
        <dbReference type="ARBA" id="ARBA00022729"/>
    </source>
</evidence>
<evidence type="ECO:0000256" key="10">
    <source>
        <dbReference type="SAM" id="SignalP"/>
    </source>
</evidence>
<feature type="chain" id="PRO_5045759147" evidence="10">
    <location>
        <begin position="38"/>
        <end position="503"/>
    </location>
</feature>
<dbReference type="EMBL" id="JALKFT010000002">
    <property type="protein sequence ID" value="MCK9874922.1"/>
    <property type="molecule type" value="Genomic_DNA"/>
</dbReference>
<feature type="compositionally biased region" description="Pro residues" evidence="8">
    <location>
        <begin position="454"/>
        <end position="465"/>
    </location>
</feature>
<evidence type="ECO:0000256" key="4">
    <source>
        <dbReference type="ARBA" id="ARBA00022960"/>
    </source>
</evidence>
<feature type="domain" description="Peptidase S11 D-alanyl-D-alanine carboxypeptidase A N-terminal" evidence="11">
    <location>
        <begin position="58"/>
        <end position="278"/>
    </location>
</feature>
<evidence type="ECO:0000256" key="9">
    <source>
        <dbReference type="SAM" id="Phobius"/>
    </source>
</evidence>
<keyword evidence="4" id="KW-0133">Cell shape</keyword>
<evidence type="ECO:0000259" key="11">
    <source>
        <dbReference type="Pfam" id="PF00768"/>
    </source>
</evidence>
<keyword evidence="3 12" id="KW-0378">Hydrolase</keyword>